<accession>A0A2H3G874</accession>
<reference evidence="2 3" key="2">
    <citation type="journal article" date="2017" name="Sci. Rep.">
        <title>A mobile pathogenicity chromosome in Fusarium oxysporum for infection of multiple cucurbit species.</title>
        <authorList>
            <person name="van Dam P."/>
            <person name="Fokkens L."/>
            <person name="Ayukawa Y."/>
            <person name="van der Gragt M."/>
            <person name="Ter Horst A."/>
            <person name="Brankovics B."/>
            <person name="Houterman P.M."/>
            <person name="Arie T."/>
            <person name="Rep M."/>
        </authorList>
    </citation>
    <scope>NUCLEOTIDE SEQUENCE [LARGE SCALE GENOMIC DNA]</scope>
    <source>
        <strain evidence="2 3">Forc016</strain>
    </source>
</reference>
<evidence type="ECO:0000256" key="1">
    <source>
        <dbReference type="ARBA" id="ARBA00006247"/>
    </source>
</evidence>
<evidence type="ECO:0000313" key="3">
    <source>
        <dbReference type="Proteomes" id="UP000219602"/>
    </source>
</evidence>
<name>A0A2H3G874_FUSOX</name>
<dbReference type="Proteomes" id="UP000219602">
    <property type="component" value="Chromosome 13"/>
</dbReference>
<dbReference type="SUPFAM" id="SSF53187">
    <property type="entry name" value="Zn-dependent exopeptidases"/>
    <property type="match status" value="1"/>
</dbReference>
<dbReference type="Pfam" id="PF01546">
    <property type="entry name" value="Peptidase_M20"/>
    <property type="match status" value="1"/>
</dbReference>
<dbReference type="CDD" id="cd05672">
    <property type="entry name" value="M20_ACY1L2-like"/>
    <property type="match status" value="1"/>
</dbReference>
<dbReference type="InterPro" id="IPR017439">
    <property type="entry name" value="Amidohydrolase"/>
</dbReference>
<dbReference type="InterPro" id="IPR002933">
    <property type="entry name" value="Peptidase_M20"/>
</dbReference>
<dbReference type="PANTHER" id="PTHR30575">
    <property type="entry name" value="PEPTIDASE M20"/>
    <property type="match status" value="1"/>
</dbReference>
<evidence type="ECO:0008006" key="4">
    <source>
        <dbReference type="Google" id="ProtNLM"/>
    </source>
</evidence>
<dbReference type="SUPFAM" id="SSF55031">
    <property type="entry name" value="Bacterial exopeptidase dimerisation domain"/>
    <property type="match status" value="1"/>
</dbReference>
<dbReference type="EMBL" id="MABQ02000011">
    <property type="protein sequence ID" value="PCD23998.1"/>
    <property type="molecule type" value="Genomic_DNA"/>
</dbReference>
<organism evidence="2 3">
    <name type="scientific">Fusarium oxysporum f. sp. radicis-cucumerinum</name>
    <dbReference type="NCBI Taxonomy" id="327505"/>
    <lineage>
        <taxon>Eukaryota</taxon>
        <taxon>Fungi</taxon>
        <taxon>Dikarya</taxon>
        <taxon>Ascomycota</taxon>
        <taxon>Pezizomycotina</taxon>
        <taxon>Sordariomycetes</taxon>
        <taxon>Hypocreomycetidae</taxon>
        <taxon>Hypocreales</taxon>
        <taxon>Nectriaceae</taxon>
        <taxon>Fusarium</taxon>
        <taxon>Fusarium oxysporum species complex</taxon>
    </lineage>
</organism>
<gene>
    <name evidence="2" type="ORF">AU210_015512</name>
</gene>
<dbReference type="InterPro" id="IPR036264">
    <property type="entry name" value="Bact_exopeptidase_dim_dom"/>
</dbReference>
<dbReference type="GO" id="GO:0016805">
    <property type="term" value="F:dipeptidase activity"/>
    <property type="evidence" value="ECO:0007669"/>
    <property type="project" value="TreeGrafter"/>
</dbReference>
<dbReference type="PANTHER" id="PTHR30575:SF0">
    <property type="entry name" value="XAA-ARG DIPEPTIDASE"/>
    <property type="match status" value="1"/>
</dbReference>
<dbReference type="InterPro" id="IPR052030">
    <property type="entry name" value="Peptidase_M20/M20A_hydrolases"/>
</dbReference>
<comment type="caution">
    <text evidence="2">The sequence shown here is derived from an EMBL/GenBank/DDBJ whole genome shotgun (WGS) entry which is preliminary data.</text>
</comment>
<dbReference type="Gene3D" id="3.30.70.360">
    <property type="match status" value="1"/>
</dbReference>
<sequence length="513" mass="55124">MTSQQELREAIENTTRQFLGAYKDAGEQNNPAIINRDVTDSCKREFKPAGVLQSFGSPPEDGLSNADYEAAMCHLEHTCIPADKMMVIDSTSSTGRFAPTHYDAVPLEKVGIIDQSSSIIASTLDALNSAFQEVNLSIHSHPELAYQEVFAHGKLTDFLEHHGFQVKRHAWGLDTAFEATFGCGGRQVVFCAEYDALPGIGHGCGHNLIATSSLAAFLSAARALQMTKLPGRLRIIGTPAEEGGGGKIKLLEAGAFDPPQDIAAALMSHPTISGTSSDGLVYDGIAGTRSIAAYKTKVIFKGRASHAGAEPWNGFNALDAAVAAYVNVSMLRQQIRPDERVHGVFEDGGTVPNIIPQYTRMNWCIRSPTLAGCQNLVKRVHACFEAGAAAANCKVEYETAPLYSDLRVNNTLSKTYVEEMAKLGLKIKPEENIPASTDMGNVSHHVPGFHGGFAIPTTPNVSIHHPDFTTCAGKEGAYKAAMSCARGLAMTAIRVLADEELSQCVRNDFERAS</sequence>
<dbReference type="NCBIfam" id="TIGR01891">
    <property type="entry name" value="amidohydrolases"/>
    <property type="match status" value="1"/>
</dbReference>
<proteinExistence type="inferred from homology"/>
<protein>
    <recommendedName>
        <fullName evidence="4">Peptidase M20 dimerisation domain-containing protein</fullName>
    </recommendedName>
</protein>
<evidence type="ECO:0000313" key="2">
    <source>
        <dbReference type="EMBL" id="PCD23998.1"/>
    </source>
</evidence>
<comment type="similarity">
    <text evidence="1">Belongs to the peptidase M20A family.</text>
</comment>
<dbReference type="FunFam" id="3.30.70.360:FF:000004">
    <property type="entry name" value="Peptidase M20 domain-containing protein 2"/>
    <property type="match status" value="1"/>
</dbReference>
<dbReference type="Gene3D" id="3.40.630.10">
    <property type="entry name" value="Zn peptidases"/>
    <property type="match status" value="1"/>
</dbReference>
<reference evidence="2 3" key="1">
    <citation type="journal article" date="2016" name="Environ. Microbiol.">
        <title>Effector profiles distinguish formae speciales of Fusarium oxysporum.</title>
        <authorList>
            <person name="van Dam P."/>
            <person name="Fokkens L."/>
            <person name="Schmidt S.M."/>
            <person name="Linmans J.H."/>
            <person name="Kistler H.C."/>
            <person name="Ma L.J."/>
            <person name="Rep M."/>
        </authorList>
    </citation>
    <scope>NUCLEOTIDE SEQUENCE [LARGE SCALE GENOMIC DNA]</scope>
    <source>
        <strain evidence="2 3">Forc016</strain>
    </source>
</reference>
<dbReference type="AlphaFoldDB" id="A0A2H3G874"/>